<feature type="transmembrane region" description="Helical" evidence="9">
    <location>
        <begin position="154"/>
        <end position="173"/>
    </location>
</feature>
<protein>
    <recommendedName>
        <fullName evidence="9">Protein-export membrane protein SecF</fullName>
    </recommendedName>
</protein>
<evidence type="ECO:0000256" key="6">
    <source>
        <dbReference type="ARBA" id="ARBA00022989"/>
    </source>
</evidence>
<dbReference type="GO" id="GO:0065002">
    <property type="term" value="P:intracellular protein transmembrane transport"/>
    <property type="evidence" value="ECO:0007669"/>
    <property type="project" value="UniProtKB-UniRule"/>
</dbReference>
<feature type="transmembrane region" description="Helical" evidence="9">
    <location>
        <begin position="265"/>
        <end position="284"/>
    </location>
</feature>
<evidence type="ECO:0000256" key="2">
    <source>
        <dbReference type="ARBA" id="ARBA00022448"/>
    </source>
</evidence>
<comment type="caution">
    <text evidence="11">The sequence shown here is derived from an EMBL/GenBank/DDBJ whole genome shotgun (WGS) entry which is preliminary data.</text>
</comment>
<dbReference type="Gene3D" id="1.20.1640.10">
    <property type="entry name" value="Multidrug efflux transporter AcrB transmembrane domain"/>
    <property type="match status" value="1"/>
</dbReference>
<gene>
    <name evidence="9 11" type="primary">secF</name>
    <name evidence="11" type="ORF">FJ657_11235</name>
</gene>
<dbReference type="SUPFAM" id="SSF82866">
    <property type="entry name" value="Multidrug efflux transporter AcrB transmembrane domain"/>
    <property type="match status" value="1"/>
</dbReference>
<comment type="similarity">
    <text evidence="9">Belongs to the SecD/SecF family. SecF subfamily.</text>
</comment>
<evidence type="ECO:0000256" key="1">
    <source>
        <dbReference type="ARBA" id="ARBA00004651"/>
    </source>
</evidence>
<keyword evidence="4 9" id="KW-0812">Transmembrane</keyword>
<feature type="domain" description="Protein export membrane protein SecD/SecF C-terminal" evidence="10">
    <location>
        <begin position="127"/>
        <end position="317"/>
    </location>
</feature>
<evidence type="ECO:0000256" key="7">
    <source>
        <dbReference type="ARBA" id="ARBA00023010"/>
    </source>
</evidence>
<keyword evidence="12" id="KW-1185">Reference proteome</keyword>
<keyword evidence="6 9" id="KW-1133">Transmembrane helix</keyword>
<comment type="subunit">
    <text evidence="9">Forms a complex with SecD. Part of the essential Sec protein translocation apparatus which comprises SecA, SecYEG and auxiliary proteins SecDF. Other proteins may also be involved.</text>
</comment>
<name>A0A506Y2T3_9MICO</name>
<dbReference type="Proteomes" id="UP000316252">
    <property type="component" value="Unassembled WGS sequence"/>
</dbReference>
<keyword evidence="3 9" id="KW-1003">Cell membrane</keyword>
<dbReference type="PANTHER" id="PTHR30081">
    <property type="entry name" value="PROTEIN-EXPORT MEMBRANE PROTEIN SEC"/>
    <property type="match status" value="1"/>
</dbReference>
<dbReference type="GO" id="GO:0005886">
    <property type="term" value="C:plasma membrane"/>
    <property type="evidence" value="ECO:0007669"/>
    <property type="project" value="UniProtKB-SubCell"/>
</dbReference>
<keyword evidence="8 9" id="KW-0472">Membrane</keyword>
<feature type="transmembrane region" description="Helical" evidence="9">
    <location>
        <begin position="290"/>
        <end position="316"/>
    </location>
</feature>
<keyword evidence="2 9" id="KW-0813">Transport</keyword>
<reference evidence="11 12" key="1">
    <citation type="submission" date="2019-06" db="EMBL/GenBank/DDBJ databases">
        <authorList>
            <person name="Li F."/>
        </authorList>
    </citation>
    <scope>NUCLEOTIDE SEQUENCE [LARGE SCALE GENOMIC DNA]</scope>
    <source>
        <strain evidence="11 12">10F1D-1</strain>
    </source>
</reference>
<dbReference type="InterPro" id="IPR022813">
    <property type="entry name" value="SecD/SecF_arch_bac"/>
</dbReference>
<dbReference type="EMBL" id="VHQG01000002">
    <property type="protein sequence ID" value="TPW76345.1"/>
    <property type="molecule type" value="Genomic_DNA"/>
</dbReference>
<evidence type="ECO:0000256" key="3">
    <source>
        <dbReference type="ARBA" id="ARBA00022475"/>
    </source>
</evidence>
<evidence type="ECO:0000256" key="8">
    <source>
        <dbReference type="ARBA" id="ARBA00023136"/>
    </source>
</evidence>
<evidence type="ECO:0000259" key="10">
    <source>
        <dbReference type="Pfam" id="PF02355"/>
    </source>
</evidence>
<feature type="transmembrane region" description="Helical" evidence="9">
    <location>
        <begin position="204"/>
        <end position="221"/>
    </location>
</feature>
<dbReference type="Pfam" id="PF02355">
    <property type="entry name" value="SecD_SecF_C"/>
    <property type="match status" value="1"/>
</dbReference>
<comment type="subcellular location">
    <subcellularLocation>
        <location evidence="1 9">Cell membrane</location>
        <topology evidence="1 9">Multi-pass membrane protein</topology>
    </subcellularLocation>
</comment>
<sequence>MASMQKFGNDLYTGARSVPFVGKRRIWFTIAIALMVIAILVPFIRGGGNFGAGFNFGIEFRGGSQFLVSDIPNPGSSTALQKRGEDTVTEIVPNAVPRSSTLGENGLRVQTTQLKDEQTQEVRAALAKEFDVAEKDVTASFIGATWGADVTGNALRGLGVFLLLAAVVMALYFRTWKMSAAAMLALLHDLVITIGVYAATGFEITPAAIIGFLTILGFSLYDTVVVFDKVRENTTEWGPDSTRTFSETINLAANQTLVRSINTGVVAALPVAAILFIGAFVLGADTLRDISLALLVGTIIGTYSTPFIATPLYALFRQGEPELAKAEKRILQQRARSTDVVPA</sequence>
<accession>A0A506Y2T3</accession>
<evidence type="ECO:0000256" key="4">
    <source>
        <dbReference type="ARBA" id="ARBA00022692"/>
    </source>
</evidence>
<dbReference type="NCBIfam" id="TIGR00966">
    <property type="entry name" value="transloc_SecF"/>
    <property type="match status" value="1"/>
</dbReference>
<dbReference type="RefSeq" id="WP_141163700.1">
    <property type="nucleotide sequence ID" value="NZ_VHQG01000002.1"/>
</dbReference>
<comment type="function">
    <text evidence="9">Part of the Sec protein translocase complex. Interacts with the SecYEG preprotein conducting channel. SecDF uses the proton motive force (PMF) to complete protein translocation after the ATP-dependent function of SecA.</text>
</comment>
<dbReference type="Pfam" id="PF07549">
    <property type="entry name" value="Sec_GG"/>
    <property type="match status" value="1"/>
</dbReference>
<dbReference type="GO" id="GO:0006605">
    <property type="term" value="P:protein targeting"/>
    <property type="evidence" value="ECO:0007669"/>
    <property type="project" value="UniProtKB-UniRule"/>
</dbReference>
<feature type="transmembrane region" description="Helical" evidence="9">
    <location>
        <begin position="180"/>
        <end position="198"/>
    </location>
</feature>
<evidence type="ECO:0000313" key="11">
    <source>
        <dbReference type="EMBL" id="TPW76345.1"/>
    </source>
</evidence>
<proteinExistence type="inferred from homology"/>
<dbReference type="PANTHER" id="PTHR30081:SF8">
    <property type="entry name" value="PROTEIN TRANSLOCASE SUBUNIT SECF"/>
    <property type="match status" value="1"/>
</dbReference>
<evidence type="ECO:0000313" key="12">
    <source>
        <dbReference type="Proteomes" id="UP000316252"/>
    </source>
</evidence>
<keyword evidence="5 9" id="KW-0653">Protein transport</keyword>
<dbReference type="InterPro" id="IPR022645">
    <property type="entry name" value="SecD/SecF_bac"/>
</dbReference>
<keyword evidence="7 9" id="KW-0811">Translocation</keyword>
<dbReference type="GO" id="GO:0015450">
    <property type="term" value="F:protein-transporting ATPase activity"/>
    <property type="evidence" value="ECO:0007669"/>
    <property type="project" value="InterPro"/>
</dbReference>
<dbReference type="HAMAP" id="MF_01464_B">
    <property type="entry name" value="SecF_B"/>
    <property type="match status" value="1"/>
</dbReference>
<dbReference type="InterPro" id="IPR005665">
    <property type="entry name" value="SecF_bac"/>
</dbReference>
<dbReference type="PRINTS" id="PR01755">
    <property type="entry name" value="SECFTRNLCASE"/>
</dbReference>
<dbReference type="OrthoDB" id="9774769at2"/>
<dbReference type="InterPro" id="IPR022646">
    <property type="entry name" value="SecD/SecF_CS"/>
</dbReference>
<organism evidence="11 12">
    <name type="scientific">Schumannella soli</name>
    <dbReference type="NCBI Taxonomy" id="2590779"/>
    <lineage>
        <taxon>Bacteria</taxon>
        <taxon>Bacillati</taxon>
        <taxon>Actinomycetota</taxon>
        <taxon>Actinomycetes</taxon>
        <taxon>Micrococcales</taxon>
        <taxon>Microbacteriaceae</taxon>
        <taxon>Schumannella</taxon>
    </lineage>
</organism>
<evidence type="ECO:0000256" key="9">
    <source>
        <dbReference type="HAMAP-Rule" id="MF_01464"/>
    </source>
</evidence>
<evidence type="ECO:0000256" key="5">
    <source>
        <dbReference type="ARBA" id="ARBA00022927"/>
    </source>
</evidence>
<dbReference type="AlphaFoldDB" id="A0A506Y2T3"/>
<dbReference type="GO" id="GO:0043952">
    <property type="term" value="P:protein transport by the Sec complex"/>
    <property type="evidence" value="ECO:0007669"/>
    <property type="project" value="UniProtKB-UniRule"/>
</dbReference>
<dbReference type="InterPro" id="IPR048634">
    <property type="entry name" value="SecD_SecF_C"/>
</dbReference>
<feature type="transmembrane region" description="Helical" evidence="9">
    <location>
        <begin position="26"/>
        <end position="44"/>
    </location>
</feature>